<accession>A0A1D2N430</accession>
<feature type="non-terminal residue" evidence="2">
    <location>
        <position position="89"/>
    </location>
</feature>
<name>A0A1D2N430_ORCCI</name>
<proteinExistence type="predicted"/>
<sequence>MENENETKINGRWFNDSSNNNGIINTAFEGDNISLDDRTDVVYPPRNSVESQIISSALSNGGNEKSLPGLDELPIEDPESHSEAPERGQ</sequence>
<evidence type="ECO:0000313" key="3">
    <source>
        <dbReference type="Proteomes" id="UP000094527"/>
    </source>
</evidence>
<keyword evidence="3" id="KW-1185">Reference proteome</keyword>
<reference evidence="2 3" key="1">
    <citation type="journal article" date="2016" name="Genome Biol. Evol.">
        <title>Gene Family Evolution Reflects Adaptation to Soil Environmental Stressors in the Genome of the Collembolan Orchesella cincta.</title>
        <authorList>
            <person name="Faddeeva-Vakhrusheva A."/>
            <person name="Derks M.F."/>
            <person name="Anvar S.Y."/>
            <person name="Agamennone V."/>
            <person name="Suring W."/>
            <person name="Smit S."/>
            <person name="van Straalen N.M."/>
            <person name="Roelofs D."/>
        </authorList>
    </citation>
    <scope>NUCLEOTIDE SEQUENCE [LARGE SCALE GENOMIC DNA]</scope>
    <source>
        <tissue evidence="2">Mixed pool</tissue>
    </source>
</reference>
<feature type="region of interest" description="Disordered" evidence="1">
    <location>
        <begin position="55"/>
        <end position="89"/>
    </location>
</feature>
<gene>
    <name evidence="2" type="ORF">Ocin01_06645</name>
</gene>
<feature type="region of interest" description="Disordered" evidence="1">
    <location>
        <begin position="1"/>
        <end position="20"/>
    </location>
</feature>
<evidence type="ECO:0000256" key="1">
    <source>
        <dbReference type="SAM" id="MobiDB-lite"/>
    </source>
</evidence>
<dbReference type="EMBL" id="LJIJ01000237">
    <property type="protein sequence ID" value="ODN00038.1"/>
    <property type="molecule type" value="Genomic_DNA"/>
</dbReference>
<organism evidence="2 3">
    <name type="scientific">Orchesella cincta</name>
    <name type="common">Springtail</name>
    <name type="synonym">Podura cincta</name>
    <dbReference type="NCBI Taxonomy" id="48709"/>
    <lineage>
        <taxon>Eukaryota</taxon>
        <taxon>Metazoa</taxon>
        <taxon>Ecdysozoa</taxon>
        <taxon>Arthropoda</taxon>
        <taxon>Hexapoda</taxon>
        <taxon>Collembola</taxon>
        <taxon>Entomobryomorpha</taxon>
        <taxon>Entomobryoidea</taxon>
        <taxon>Orchesellidae</taxon>
        <taxon>Orchesellinae</taxon>
        <taxon>Orchesella</taxon>
    </lineage>
</organism>
<dbReference type="AlphaFoldDB" id="A0A1D2N430"/>
<feature type="compositionally biased region" description="Basic and acidic residues" evidence="1">
    <location>
        <begin position="78"/>
        <end position="89"/>
    </location>
</feature>
<comment type="caution">
    <text evidence="2">The sequence shown here is derived from an EMBL/GenBank/DDBJ whole genome shotgun (WGS) entry which is preliminary data.</text>
</comment>
<dbReference type="Proteomes" id="UP000094527">
    <property type="component" value="Unassembled WGS sequence"/>
</dbReference>
<evidence type="ECO:0000313" key="2">
    <source>
        <dbReference type="EMBL" id="ODN00038.1"/>
    </source>
</evidence>
<protein>
    <submittedName>
        <fullName evidence="2">Uncharacterized protein</fullName>
    </submittedName>
</protein>